<evidence type="ECO:0000313" key="2">
    <source>
        <dbReference type="EMBL" id="SVA72204.1"/>
    </source>
</evidence>
<evidence type="ECO:0008006" key="3">
    <source>
        <dbReference type="Google" id="ProtNLM"/>
    </source>
</evidence>
<feature type="region of interest" description="Disordered" evidence="1">
    <location>
        <begin position="87"/>
        <end position="112"/>
    </location>
</feature>
<accession>A0A381Y5B5</accession>
<name>A0A381Y5B5_9ZZZZ</name>
<dbReference type="EMBL" id="UINC01017422">
    <property type="protein sequence ID" value="SVA72204.1"/>
    <property type="molecule type" value="Genomic_DNA"/>
</dbReference>
<organism evidence="2">
    <name type="scientific">marine metagenome</name>
    <dbReference type="NCBI Taxonomy" id="408172"/>
    <lineage>
        <taxon>unclassified sequences</taxon>
        <taxon>metagenomes</taxon>
        <taxon>ecological metagenomes</taxon>
    </lineage>
</organism>
<protein>
    <recommendedName>
        <fullName evidence="3">DUF1844 domain-containing protein</fullName>
    </recommendedName>
</protein>
<reference evidence="2" key="1">
    <citation type="submission" date="2018-05" db="EMBL/GenBank/DDBJ databases">
        <authorList>
            <person name="Lanie J.A."/>
            <person name="Ng W.-L."/>
            <person name="Kazmierczak K.M."/>
            <person name="Andrzejewski T.M."/>
            <person name="Davidsen T.M."/>
            <person name="Wayne K.J."/>
            <person name="Tettelin H."/>
            <person name="Glass J.I."/>
            <person name="Rusch D."/>
            <person name="Podicherti R."/>
            <person name="Tsui H.-C.T."/>
            <person name="Winkler M.E."/>
        </authorList>
    </citation>
    <scope>NUCLEOTIDE SEQUENCE</scope>
</reference>
<sequence length="112" mass="13001">MSLETPTKDGELFMYLVGTFQSSAWVALGKVKNPMTDKLERNLEQASFYIDLLDMMQTKMEGNLTEYEEQMLINTVSELKLNYIEEKKKPDESKEPEQDSKESFEDKSGEEE</sequence>
<gene>
    <name evidence="2" type="ORF">METZ01_LOCUS125058</name>
</gene>
<dbReference type="AlphaFoldDB" id="A0A381Y5B5"/>
<dbReference type="InterPro" id="IPR014995">
    <property type="entry name" value="DUF1844"/>
</dbReference>
<evidence type="ECO:0000256" key="1">
    <source>
        <dbReference type="SAM" id="MobiDB-lite"/>
    </source>
</evidence>
<dbReference type="Pfam" id="PF08899">
    <property type="entry name" value="DUF1844"/>
    <property type="match status" value="1"/>
</dbReference>
<proteinExistence type="predicted"/>